<dbReference type="AlphaFoldDB" id="A0A8J2WMW8"/>
<dbReference type="InterPro" id="IPR018612">
    <property type="entry name" value="NSRP1_N"/>
</dbReference>
<dbReference type="Proteomes" id="UP000789390">
    <property type="component" value="Unassembled WGS sequence"/>
</dbReference>
<feature type="compositionally biased region" description="Low complexity" evidence="4">
    <location>
        <begin position="291"/>
        <end position="305"/>
    </location>
</feature>
<feature type="compositionally biased region" description="Basic and acidic residues" evidence="4">
    <location>
        <begin position="212"/>
        <end position="247"/>
    </location>
</feature>
<dbReference type="Pfam" id="PF09745">
    <property type="entry name" value="NSRP1_N"/>
    <property type="match status" value="1"/>
</dbReference>
<evidence type="ECO:0000259" key="5">
    <source>
        <dbReference type="Pfam" id="PF09745"/>
    </source>
</evidence>
<evidence type="ECO:0000313" key="6">
    <source>
        <dbReference type="EMBL" id="CAH0109149.1"/>
    </source>
</evidence>
<accession>A0A8J2WMW8</accession>
<feature type="compositionally biased region" description="Acidic residues" evidence="4">
    <location>
        <begin position="248"/>
        <end position="257"/>
    </location>
</feature>
<feature type="domain" description="Nuclear speckle splicing regulatory protein 1 N-terminal" evidence="5">
    <location>
        <begin position="80"/>
        <end position="194"/>
    </location>
</feature>
<comment type="similarity">
    <text evidence="1">Belongs to the NSRP1 family.</text>
</comment>
<evidence type="ECO:0000256" key="4">
    <source>
        <dbReference type="SAM" id="MobiDB-lite"/>
    </source>
</evidence>
<keyword evidence="2 3" id="KW-0175">Coiled coil</keyword>
<feature type="compositionally biased region" description="Basic and acidic residues" evidence="4">
    <location>
        <begin position="102"/>
        <end position="118"/>
    </location>
</feature>
<feature type="compositionally biased region" description="Basic and acidic residues" evidence="4">
    <location>
        <begin position="280"/>
        <end position="290"/>
    </location>
</feature>
<gene>
    <name evidence="6" type="ORF">DGAL_LOCUS12613</name>
</gene>
<feature type="compositionally biased region" description="Pro residues" evidence="4">
    <location>
        <begin position="352"/>
        <end position="363"/>
    </location>
</feature>
<dbReference type="PANTHER" id="PTHR31938">
    <property type="entry name" value="NUCLEAR SPECKLE SPLICING REGULATORY PROTEIN 1"/>
    <property type="match status" value="1"/>
</dbReference>
<dbReference type="PANTHER" id="PTHR31938:SF4">
    <property type="entry name" value="NUCLEAR SPECKLE SPLICING REGULATORY PROTEIN 1"/>
    <property type="match status" value="1"/>
</dbReference>
<feature type="compositionally biased region" description="Acidic residues" evidence="4">
    <location>
        <begin position="334"/>
        <end position="344"/>
    </location>
</feature>
<evidence type="ECO:0000313" key="7">
    <source>
        <dbReference type="Proteomes" id="UP000789390"/>
    </source>
</evidence>
<name>A0A8J2WMW8_9CRUS</name>
<keyword evidence="7" id="KW-1185">Reference proteome</keyword>
<evidence type="ECO:0000256" key="2">
    <source>
        <dbReference type="ARBA" id="ARBA00023054"/>
    </source>
</evidence>
<dbReference type="EMBL" id="CAKKLH010000291">
    <property type="protein sequence ID" value="CAH0109149.1"/>
    <property type="molecule type" value="Genomic_DNA"/>
</dbReference>
<dbReference type="GO" id="GO:0000381">
    <property type="term" value="P:regulation of alternative mRNA splicing, via spliceosome"/>
    <property type="evidence" value="ECO:0007669"/>
    <property type="project" value="InterPro"/>
</dbReference>
<evidence type="ECO:0000256" key="3">
    <source>
        <dbReference type="SAM" id="Coils"/>
    </source>
</evidence>
<evidence type="ECO:0000256" key="1">
    <source>
        <dbReference type="ARBA" id="ARBA00010126"/>
    </source>
</evidence>
<sequence length="395" mass="45201">MDPKNKKYGLIIPSKSKGTKDFLSTVSEMRKPSKVFGGDGSSSDDNLEEEEEEGSKALDWRSRAVAKAAEKSMQRNQARQVALKALAEDPTVYQYDEVYDDMQQKKEEKKPPKEERKPKYIGNLLKTAELRKVELERRVERKVQKERETEGDMFNDKESFVTPAYRAKLAELKKLEEEERLKELREANLDVTKQRDLSGFYRHLYKQTFSEDQPKKVEEPEEPVTFKKEAVESEVKSRRQYRSRREEEEVEEEEESSSPEPGTEQIEPEIPGDISNAEGGKSRSNEEHRPAASASLVSAAATDRAATADRAAKKTAASDATEKPTTSSRRPDIKEEEEDSESDDDEKRSSHSPPPEEVAPPPKVKIDIWKKRTTGQLLEEAIQRYLARKEAREIH</sequence>
<reference evidence="6" key="1">
    <citation type="submission" date="2021-11" db="EMBL/GenBank/DDBJ databases">
        <authorList>
            <person name="Schell T."/>
        </authorList>
    </citation>
    <scope>NUCLEOTIDE SEQUENCE</scope>
    <source>
        <strain evidence="6">M5</strain>
    </source>
</reference>
<feature type="region of interest" description="Disordered" evidence="4">
    <location>
        <begin position="29"/>
        <end position="60"/>
    </location>
</feature>
<protein>
    <recommendedName>
        <fullName evidence="5">Nuclear speckle splicing regulatory protein 1 N-terminal domain-containing protein</fullName>
    </recommendedName>
</protein>
<comment type="caution">
    <text evidence="6">The sequence shown here is derived from an EMBL/GenBank/DDBJ whole genome shotgun (WGS) entry which is preliminary data.</text>
</comment>
<organism evidence="6 7">
    <name type="scientific">Daphnia galeata</name>
    <dbReference type="NCBI Taxonomy" id="27404"/>
    <lineage>
        <taxon>Eukaryota</taxon>
        <taxon>Metazoa</taxon>
        <taxon>Ecdysozoa</taxon>
        <taxon>Arthropoda</taxon>
        <taxon>Crustacea</taxon>
        <taxon>Branchiopoda</taxon>
        <taxon>Diplostraca</taxon>
        <taxon>Cladocera</taxon>
        <taxon>Anomopoda</taxon>
        <taxon>Daphniidae</taxon>
        <taxon>Daphnia</taxon>
    </lineage>
</organism>
<feature type="region of interest" description="Disordered" evidence="4">
    <location>
        <begin position="207"/>
        <end position="368"/>
    </location>
</feature>
<feature type="region of interest" description="Disordered" evidence="4">
    <location>
        <begin position="97"/>
        <end position="122"/>
    </location>
</feature>
<dbReference type="InterPro" id="IPR042816">
    <property type="entry name" value="Nsrp1"/>
</dbReference>
<dbReference type="OrthoDB" id="446635at2759"/>
<proteinExistence type="inferred from homology"/>
<feature type="coiled-coil region" evidence="3">
    <location>
        <begin position="125"/>
        <end position="195"/>
    </location>
</feature>